<organism evidence="1 2">
    <name type="scientific">Dehalogenimonas alkenigignens</name>
    <dbReference type="NCBI Taxonomy" id="1217799"/>
    <lineage>
        <taxon>Bacteria</taxon>
        <taxon>Bacillati</taxon>
        <taxon>Chloroflexota</taxon>
        <taxon>Dehalococcoidia</taxon>
        <taxon>Dehalococcoidales</taxon>
        <taxon>Dehalococcoidaceae</taxon>
        <taxon>Dehalogenimonas</taxon>
    </lineage>
</organism>
<accession>A0A0W0GFV5</accession>
<evidence type="ECO:0000313" key="1">
    <source>
        <dbReference type="EMBL" id="KTB47431.1"/>
    </source>
</evidence>
<dbReference type="Proteomes" id="UP000053947">
    <property type="component" value="Unassembled WGS sequence"/>
</dbReference>
<dbReference type="AlphaFoldDB" id="A0A0W0GFV5"/>
<dbReference type="STRING" id="1217799.DEALK_02760"/>
<name>A0A0W0GFV5_9CHLR</name>
<proteinExistence type="predicted"/>
<dbReference type="EMBL" id="LFDV01000002">
    <property type="protein sequence ID" value="KTB47431.1"/>
    <property type="molecule type" value="Genomic_DNA"/>
</dbReference>
<comment type="caution">
    <text evidence="1">The sequence shown here is derived from an EMBL/GenBank/DDBJ whole genome shotgun (WGS) entry which is preliminary data.</text>
</comment>
<sequence length="96" mass="10936">MWINDISIGWMQAGRLETTPDDQFGEDPYGQTTVFRVVRICCGAHNSNYKTGINADIYVSYVLTIAYLYGMEYDIKVKKHPGGRYAQKENPLPQRG</sequence>
<keyword evidence="2" id="KW-1185">Reference proteome</keyword>
<reference evidence="1 2" key="1">
    <citation type="submission" date="2015-06" db="EMBL/GenBank/DDBJ databases">
        <title>Genome sequence of the organohalide-respiring Dehalogenimonas alkenigignens type strain (IP3-3T).</title>
        <authorList>
            <person name="Key T.A."/>
            <person name="Richmond D.P."/>
            <person name="Bowman K.S."/>
            <person name="Cho Y.-J."/>
            <person name="Chun J."/>
            <person name="da Costa M.S."/>
            <person name="Rainey F.A."/>
            <person name="Moe W.M."/>
        </authorList>
    </citation>
    <scope>NUCLEOTIDE SEQUENCE [LARGE SCALE GENOMIC DNA]</scope>
    <source>
        <strain evidence="1 2">IP3-3</strain>
    </source>
</reference>
<protein>
    <submittedName>
        <fullName evidence="1">Uncharacterized protein</fullName>
    </submittedName>
</protein>
<gene>
    <name evidence="1" type="ORF">DEALK_02760</name>
</gene>
<evidence type="ECO:0000313" key="2">
    <source>
        <dbReference type="Proteomes" id="UP000053947"/>
    </source>
</evidence>